<dbReference type="Gene3D" id="3.40.50.1000">
    <property type="entry name" value="HAD superfamily/HAD-like"/>
    <property type="match status" value="1"/>
</dbReference>
<dbReference type="SUPFAM" id="SSF81653">
    <property type="entry name" value="Calcium ATPase, transduction domain A"/>
    <property type="match status" value="1"/>
</dbReference>
<dbReference type="NCBIfam" id="TIGR01512">
    <property type="entry name" value="ATPase-IB2_Cd"/>
    <property type="match status" value="1"/>
</dbReference>
<dbReference type="PRINTS" id="PR00119">
    <property type="entry name" value="CATATPASE"/>
</dbReference>
<feature type="transmembrane region" description="Helical" evidence="17">
    <location>
        <begin position="122"/>
        <end position="140"/>
    </location>
</feature>
<dbReference type="InterPro" id="IPR023299">
    <property type="entry name" value="ATPase_P-typ_cyto_dom_N"/>
</dbReference>
<feature type="domain" description="HMA" evidence="18">
    <location>
        <begin position="2"/>
        <end position="74"/>
    </location>
</feature>
<evidence type="ECO:0000256" key="8">
    <source>
        <dbReference type="ARBA" id="ARBA00022741"/>
    </source>
</evidence>
<feature type="transmembrane region" description="Helical" evidence="17">
    <location>
        <begin position="378"/>
        <end position="405"/>
    </location>
</feature>
<dbReference type="InterPro" id="IPR051014">
    <property type="entry name" value="Cation_Transport_ATPase_IB"/>
</dbReference>
<accession>A0A6I1MLF0</accession>
<dbReference type="EC" id="3.6.3.3" evidence="19"/>
<evidence type="ECO:0000256" key="9">
    <source>
        <dbReference type="ARBA" id="ARBA00022833"/>
    </source>
</evidence>
<keyword evidence="3 17" id="KW-1003">Cell membrane</keyword>
<comment type="similarity">
    <text evidence="2 17">Belongs to the cation transport ATPase (P-type) (TC 3.A.3) family. Type IB subfamily.</text>
</comment>
<dbReference type="InterPro" id="IPR001757">
    <property type="entry name" value="P_typ_ATPase"/>
</dbReference>
<dbReference type="InterPro" id="IPR044492">
    <property type="entry name" value="P_typ_ATPase_HD_dom"/>
</dbReference>
<dbReference type="SFLD" id="SFLDF00027">
    <property type="entry name" value="p-type_atpase"/>
    <property type="match status" value="1"/>
</dbReference>
<comment type="subcellular location">
    <subcellularLocation>
        <location evidence="1">Cell membrane</location>
        <topology evidence="1">Multi-pass membrane protein</topology>
    </subcellularLocation>
</comment>
<dbReference type="CDD" id="cd07548">
    <property type="entry name" value="P-type_ATPase-Cd_Zn_Co_like"/>
    <property type="match status" value="1"/>
</dbReference>
<evidence type="ECO:0000256" key="4">
    <source>
        <dbReference type="ARBA" id="ARBA00022539"/>
    </source>
</evidence>
<dbReference type="Proteomes" id="UP000430345">
    <property type="component" value="Unassembled WGS sequence"/>
</dbReference>
<dbReference type="NCBIfam" id="TIGR01525">
    <property type="entry name" value="ATPase-IB_hvy"/>
    <property type="match status" value="1"/>
</dbReference>
<dbReference type="GO" id="GO:0046872">
    <property type="term" value="F:metal ion binding"/>
    <property type="evidence" value="ECO:0007669"/>
    <property type="project" value="UniProtKB-KW"/>
</dbReference>
<dbReference type="CDD" id="cd00371">
    <property type="entry name" value="HMA"/>
    <property type="match status" value="1"/>
</dbReference>
<proteinExistence type="inferred from homology"/>
<dbReference type="PROSITE" id="PS00154">
    <property type="entry name" value="ATPASE_E1_E2"/>
    <property type="match status" value="1"/>
</dbReference>
<evidence type="ECO:0000256" key="15">
    <source>
        <dbReference type="ARBA" id="ARBA00047308"/>
    </source>
</evidence>
<evidence type="ECO:0000256" key="2">
    <source>
        <dbReference type="ARBA" id="ARBA00006024"/>
    </source>
</evidence>
<keyword evidence="11" id="KW-0460">Magnesium</keyword>
<evidence type="ECO:0000313" key="19">
    <source>
        <dbReference type="EMBL" id="MPQ43850.1"/>
    </source>
</evidence>
<feature type="transmembrane region" description="Helical" evidence="17">
    <location>
        <begin position="678"/>
        <end position="701"/>
    </location>
</feature>
<evidence type="ECO:0000256" key="11">
    <source>
        <dbReference type="ARBA" id="ARBA00022842"/>
    </source>
</evidence>
<dbReference type="Pfam" id="PF00122">
    <property type="entry name" value="E1-E2_ATPase"/>
    <property type="match status" value="1"/>
</dbReference>
<keyword evidence="13 17" id="KW-1133">Transmembrane helix</keyword>
<dbReference type="InterPro" id="IPR059000">
    <property type="entry name" value="ATPase_P-type_domA"/>
</dbReference>
<dbReference type="Gene3D" id="3.30.70.100">
    <property type="match status" value="1"/>
</dbReference>
<dbReference type="Gene3D" id="3.40.1110.10">
    <property type="entry name" value="Calcium-transporting ATPase, cytoplasmic domain N"/>
    <property type="match status" value="1"/>
</dbReference>
<reference evidence="19 20" key="1">
    <citation type="submission" date="2019-10" db="EMBL/GenBank/DDBJ databases">
        <title>The Genome Sequence of Clostridium tarantellae Isolated from Fish Brain.</title>
        <authorList>
            <person name="Bano L."/>
            <person name="Kiel M."/>
            <person name="Sales G."/>
            <person name="Doxey A.C."/>
            <person name="Mansfield M.J."/>
            <person name="Schiavone M."/>
            <person name="Rossetto O."/>
            <person name="Pirazzini M."/>
            <person name="Dobrindt U."/>
            <person name="Montecucco C."/>
        </authorList>
    </citation>
    <scope>NUCLEOTIDE SEQUENCE [LARGE SCALE GENOMIC DNA]</scope>
    <source>
        <strain evidence="19 20">DSM 3997</strain>
    </source>
</reference>
<evidence type="ECO:0000256" key="13">
    <source>
        <dbReference type="ARBA" id="ARBA00022989"/>
    </source>
</evidence>
<dbReference type="NCBIfam" id="TIGR01494">
    <property type="entry name" value="ATPase_P-type"/>
    <property type="match status" value="1"/>
</dbReference>
<dbReference type="SUPFAM" id="SSF55008">
    <property type="entry name" value="HMA, heavy metal-associated domain"/>
    <property type="match status" value="1"/>
</dbReference>
<evidence type="ECO:0000256" key="16">
    <source>
        <dbReference type="ARBA" id="ARBA00049338"/>
    </source>
</evidence>
<protein>
    <submittedName>
        <fullName evidence="19">Cadmium-translocating P-type ATPase</fullName>
        <ecNumber evidence="19">3.6.3.3</ecNumber>
    </submittedName>
</protein>
<keyword evidence="4" id="KW-0104">Cadmium</keyword>
<keyword evidence="20" id="KW-1185">Reference proteome</keyword>
<dbReference type="PANTHER" id="PTHR48085">
    <property type="entry name" value="CADMIUM/ZINC-TRANSPORTING ATPASE HMA2-RELATED"/>
    <property type="match status" value="1"/>
</dbReference>
<evidence type="ECO:0000256" key="7">
    <source>
        <dbReference type="ARBA" id="ARBA00022723"/>
    </source>
</evidence>
<evidence type="ECO:0000256" key="14">
    <source>
        <dbReference type="ARBA" id="ARBA00023136"/>
    </source>
</evidence>
<organism evidence="19 20">
    <name type="scientific">Clostridium tarantellae</name>
    <dbReference type="NCBI Taxonomy" id="39493"/>
    <lineage>
        <taxon>Bacteria</taxon>
        <taxon>Bacillati</taxon>
        <taxon>Bacillota</taxon>
        <taxon>Clostridia</taxon>
        <taxon>Eubacteriales</taxon>
        <taxon>Clostridiaceae</taxon>
        <taxon>Clostridium</taxon>
    </lineage>
</organism>
<evidence type="ECO:0000256" key="6">
    <source>
        <dbReference type="ARBA" id="ARBA00022692"/>
    </source>
</evidence>
<dbReference type="InterPro" id="IPR027256">
    <property type="entry name" value="P-typ_ATPase_IB"/>
</dbReference>
<gene>
    <name evidence="19" type="primary">cadA</name>
    <name evidence="19" type="ORF">GBZ86_08775</name>
</gene>
<keyword evidence="6 17" id="KW-0812">Transmembrane</keyword>
<comment type="catalytic activity">
    <reaction evidence="15">
        <text>Zn(2+)(in) + ATP + H2O = Zn(2+)(out) + ADP + phosphate + H(+)</text>
        <dbReference type="Rhea" id="RHEA:20621"/>
        <dbReference type="ChEBI" id="CHEBI:15377"/>
        <dbReference type="ChEBI" id="CHEBI:15378"/>
        <dbReference type="ChEBI" id="CHEBI:29105"/>
        <dbReference type="ChEBI" id="CHEBI:30616"/>
        <dbReference type="ChEBI" id="CHEBI:43474"/>
        <dbReference type="ChEBI" id="CHEBI:456216"/>
        <dbReference type="EC" id="7.2.2.12"/>
    </reaction>
</comment>
<evidence type="ECO:0000256" key="1">
    <source>
        <dbReference type="ARBA" id="ARBA00004651"/>
    </source>
</evidence>
<evidence type="ECO:0000256" key="5">
    <source>
        <dbReference type="ARBA" id="ARBA00022553"/>
    </source>
</evidence>
<dbReference type="InterPro" id="IPR023214">
    <property type="entry name" value="HAD_sf"/>
</dbReference>
<dbReference type="Pfam" id="PF00702">
    <property type="entry name" value="Hydrolase"/>
    <property type="match status" value="1"/>
</dbReference>
<dbReference type="InterPro" id="IPR023298">
    <property type="entry name" value="ATPase_P-typ_TM_dom_sf"/>
</dbReference>
<dbReference type="InterPro" id="IPR008250">
    <property type="entry name" value="ATPase_P-typ_transduc_dom_A_sf"/>
</dbReference>
<dbReference type="SFLD" id="SFLDS00003">
    <property type="entry name" value="Haloacid_Dehalogenase"/>
    <property type="match status" value="1"/>
</dbReference>
<evidence type="ECO:0000256" key="10">
    <source>
        <dbReference type="ARBA" id="ARBA00022840"/>
    </source>
</evidence>
<keyword evidence="9" id="KW-0862">Zinc</keyword>
<feature type="transmembrane region" description="Helical" evidence="17">
    <location>
        <begin position="146"/>
        <end position="165"/>
    </location>
</feature>
<dbReference type="EMBL" id="WHJC01000114">
    <property type="protein sequence ID" value="MPQ43850.1"/>
    <property type="molecule type" value="Genomic_DNA"/>
</dbReference>
<evidence type="ECO:0000256" key="12">
    <source>
        <dbReference type="ARBA" id="ARBA00022967"/>
    </source>
</evidence>
<dbReference type="FunFam" id="3.40.1110.10:FF:000066">
    <property type="entry name" value="Cadmium-translocating P-type ATPase"/>
    <property type="match status" value="1"/>
</dbReference>
<dbReference type="GO" id="GO:0008551">
    <property type="term" value="F:P-type cadmium transporter activity"/>
    <property type="evidence" value="ECO:0007669"/>
    <property type="project" value="UniProtKB-EC"/>
</dbReference>
<dbReference type="GO" id="GO:0016887">
    <property type="term" value="F:ATP hydrolysis activity"/>
    <property type="evidence" value="ECO:0007669"/>
    <property type="project" value="InterPro"/>
</dbReference>
<dbReference type="PRINTS" id="PR00941">
    <property type="entry name" value="CDATPASE"/>
</dbReference>
<dbReference type="GO" id="GO:0005886">
    <property type="term" value="C:plasma membrane"/>
    <property type="evidence" value="ECO:0007669"/>
    <property type="project" value="UniProtKB-SubCell"/>
</dbReference>
<keyword evidence="7 17" id="KW-0479">Metal-binding</keyword>
<keyword evidence="5" id="KW-0597">Phosphoprotein</keyword>
<dbReference type="SUPFAM" id="SSF81665">
    <property type="entry name" value="Calcium ATPase, transmembrane domain M"/>
    <property type="match status" value="1"/>
</dbReference>
<dbReference type="AlphaFoldDB" id="A0A6I1MLF0"/>
<dbReference type="SUPFAM" id="SSF56784">
    <property type="entry name" value="HAD-like"/>
    <property type="match status" value="1"/>
</dbReference>
<evidence type="ECO:0000256" key="17">
    <source>
        <dbReference type="RuleBase" id="RU362081"/>
    </source>
</evidence>
<name>A0A6I1MLF0_9CLOT</name>
<evidence type="ECO:0000313" key="20">
    <source>
        <dbReference type="Proteomes" id="UP000430345"/>
    </source>
</evidence>
<dbReference type="InterPro" id="IPR018303">
    <property type="entry name" value="ATPase_P-typ_P_site"/>
</dbReference>
<dbReference type="PANTHER" id="PTHR48085:SF5">
    <property type="entry name" value="CADMIUM_ZINC-TRANSPORTING ATPASE HMA4-RELATED"/>
    <property type="match status" value="1"/>
</dbReference>
<dbReference type="InterPro" id="IPR036412">
    <property type="entry name" value="HAD-like_sf"/>
</dbReference>
<comment type="catalytic activity">
    <reaction evidence="16">
        <text>Cd(2+)(in) + ATP + H2O = Cd(2+)(out) + ADP + phosphate + H(+)</text>
        <dbReference type="Rhea" id="RHEA:12132"/>
        <dbReference type="ChEBI" id="CHEBI:15377"/>
        <dbReference type="ChEBI" id="CHEBI:15378"/>
        <dbReference type="ChEBI" id="CHEBI:30616"/>
        <dbReference type="ChEBI" id="CHEBI:43474"/>
        <dbReference type="ChEBI" id="CHEBI:48775"/>
        <dbReference type="ChEBI" id="CHEBI:456216"/>
        <dbReference type="EC" id="7.2.2.21"/>
    </reaction>
</comment>
<feature type="transmembrane region" description="Helical" evidence="17">
    <location>
        <begin position="346"/>
        <end position="366"/>
    </location>
</feature>
<feature type="transmembrane region" description="Helical" evidence="17">
    <location>
        <begin position="707"/>
        <end position="726"/>
    </location>
</feature>
<dbReference type="OrthoDB" id="9760364at2"/>
<keyword evidence="10 17" id="KW-0067">ATP-binding</keyword>
<sequence>MEVVKLYLEGLNCAGCAVKIENKINKLNGVKEANLNFTTKLLVIETLDKNFNEEIKVETKSIVTQLEPHVKVLDQTIKNKTIKRPTYGHAMKTSNKLVKSRKKSHDHSHSMGIEHSVDKKRLIKFGGAVGLFIIGLAFNLNKNLELIIFLISYLLAGGNIILKAINNIIKGQVFDENFLMTVATIGAFAVGQYPEGAAVMIFYQVGELLQDYAVNKSRKSIADLMDIRPDYANVIKSGVEKRISPENVKINDIIIVKTGEKVPLDGVVINGIASLDTSALTGESLPKDVQVGDEALAGCINKSGLIEIRVTKIFKQSTVAKILDLVENAGNKKAYTEKFITKFARYYTPIVVILAILIAIIPPIFIPQASFSQWVYRALIFLVVSCPCALVVSIPLSFFAGIGLASRNGALIKGGNYLEALNHVETIVLDKTGTLTKGVFKVSKINTENNISKEELHKIAAYAEVYSNHPIAKSIVDSFYPKINKDKIKDYEEIAGMGIKVLINNRKVLAGNIKLMESNNINIKPINAIGTVVYFALENKYIGNIVISDELKNDSIQTIKQLKNVGIKETIMLTGDNKEVGEAIAKECGIDKVYCELLPQDKVSKIEEILNNKSQKGKVAFVGDGINDAPVLARADIGIAMGGIGADAAIEAADVVIMNDEPSKIVTSIKIAKLTKKIVWQNIILSFGVKMLIIILGAFGMATMWEAIFGDVGVTLLAILNCSRIFRKNLNL</sequence>
<evidence type="ECO:0000256" key="3">
    <source>
        <dbReference type="ARBA" id="ARBA00022475"/>
    </source>
</evidence>
<dbReference type="InterPro" id="IPR006121">
    <property type="entry name" value="HMA_dom"/>
</dbReference>
<dbReference type="InterPro" id="IPR036163">
    <property type="entry name" value="HMA_dom_sf"/>
</dbReference>
<dbReference type="FunFam" id="2.70.150.10:FF:000002">
    <property type="entry name" value="Copper-transporting ATPase 1, putative"/>
    <property type="match status" value="1"/>
</dbReference>
<keyword evidence="12" id="KW-1278">Translocase</keyword>
<comment type="caution">
    <text evidence="19">The sequence shown here is derived from an EMBL/GenBank/DDBJ whole genome shotgun (WGS) entry which is preliminary data.</text>
</comment>
<evidence type="ECO:0000259" key="18">
    <source>
        <dbReference type="PROSITE" id="PS50846"/>
    </source>
</evidence>
<dbReference type="RefSeq" id="WP_152889761.1">
    <property type="nucleotide sequence ID" value="NZ_WHJC01000114.1"/>
</dbReference>
<dbReference type="Gene3D" id="2.70.150.10">
    <property type="entry name" value="Calcium-transporting ATPase, cytoplasmic transduction domain A"/>
    <property type="match status" value="1"/>
</dbReference>
<dbReference type="GO" id="GO:0005524">
    <property type="term" value="F:ATP binding"/>
    <property type="evidence" value="ECO:0007669"/>
    <property type="project" value="UniProtKB-UniRule"/>
</dbReference>
<dbReference type="Pfam" id="PF00403">
    <property type="entry name" value="HMA"/>
    <property type="match status" value="1"/>
</dbReference>
<keyword evidence="14 17" id="KW-0472">Membrane</keyword>
<keyword evidence="8 17" id="KW-0547">Nucleotide-binding</keyword>
<dbReference type="SFLD" id="SFLDG00002">
    <property type="entry name" value="C1.7:_P-type_atpase_like"/>
    <property type="match status" value="1"/>
</dbReference>
<keyword evidence="19" id="KW-0378">Hydrolase</keyword>
<dbReference type="GO" id="GO:0016463">
    <property type="term" value="F:P-type zinc transporter activity"/>
    <property type="evidence" value="ECO:0007669"/>
    <property type="project" value="UniProtKB-EC"/>
</dbReference>
<dbReference type="PROSITE" id="PS50846">
    <property type="entry name" value="HMA_2"/>
    <property type="match status" value="1"/>
</dbReference>